<dbReference type="AlphaFoldDB" id="A0A9P1KX96"/>
<dbReference type="Proteomes" id="UP000049685">
    <property type="component" value="Unassembled WGS sequence"/>
</dbReference>
<reference evidence="2" key="1">
    <citation type="submission" date="2015-01" db="EMBL/GenBank/DDBJ databases">
        <authorList>
            <person name="Aslett A.Martin."/>
            <person name="De Silva Nishadi"/>
        </authorList>
    </citation>
    <scope>NUCLEOTIDE SEQUENCE [LARGE SCALE GENOMIC DNA]</scope>
    <source>
        <strain evidence="2">UMC4404</strain>
    </source>
</reference>
<gene>
    <name evidence="1" type="ORF">UMC4404_23441</name>
</gene>
<protein>
    <submittedName>
        <fullName evidence="1">Uncharacterized protein</fullName>
    </submittedName>
</protein>
<proteinExistence type="predicted"/>
<evidence type="ECO:0000313" key="1">
    <source>
        <dbReference type="EMBL" id="CEN31761.1"/>
    </source>
</evidence>
<comment type="caution">
    <text evidence="1">The sequence shown here is derived from an EMBL/GenBank/DDBJ whole genome shotgun (WGS) entry which is preliminary data.</text>
</comment>
<dbReference type="EMBL" id="CDNY01000024">
    <property type="protein sequence ID" value="CEN31761.1"/>
    <property type="molecule type" value="Genomic_DNA"/>
</dbReference>
<sequence length="221" mass="25431">MKASKLLEVKYIDIDGDSKIEKISLIGHISDENSSYIESLELVIEKHNTINKVFKIPFKGYSPKLFICNLFESYKNQILIIGQYTNIKEFGILRIYNYNNDNLDLLVDDETLAIQINCYATLEESNKILVSCLESNKRFIVDINEKKHDKFTPIVSDISVIHPIINPFESFYSLQIHQNVLYASNLDIIATLETIVSIDEKGRSTIKNQSLLQYGNFINKK</sequence>
<name>A0A9P1KX96_PARSO</name>
<organism evidence="1 2">
    <name type="scientific">Paraclostridium sordellii</name>
    <name type="common">Clostridium sordellii</name>
    <dbReference type="NCBI Taxonomy" id="1505"/>
    <lineage>
        <taxon>Bacteria</taxon>
        <taxon>Bacillati</taxon>
        <taxon>Bacillota</taxon>
        <taxon>Clostridia</taxon>
        <taxon>Peptostreptococcales</taxon>
        <taxon>Peptostreptococcaceae</taxon>
        <taxon>Paraclostridium</taxon>
    </lineage>
</organism>
<evidence type="ECO:0000313" key="2">
    <source>
        <dbReference type="Proteomes" id="UP000049685"/>
    </source>
</evidence>
<dbReference type="RefSeq" id="WP_057559154.1">
    <property type="nucleotide sequence ID" value="NZ_CDNY01000024.1"/>
</dbReference>
<accession>A0A9P1KX96</accession>